<comment type="caution">
    <text evidence="1">The sequence shown here is derived from an EMBL/GenBank/DDBJ whole genome shotgun (WGS) entry which is preliminary data.</text>
</comment>
<reference evidence="1 2" key="1">
    <citation type="submission" date="2018-02" db="EMBL/GenBank/DDBJ databases">
        <title>Sphingobacterium KA21.</title>
        <authorList>
            <person name="Vasarhelyi B.M."/>
            <person name="Deshmukh S."/>
            <person name="Balint B."/>
            <person name="Kukolya J."/>
        </authorList>
    </citation>
    <scope>NUCLEOTIDE SEQUENCE [LARGE SCALE GENOMIC DNA]</scope>
    <source>
        <strain evidence="1 2">Ka21</strain>
    </source>
</reference>
<name>A0ABR9T784_9SPHI</name>
<evidence type="ECO:0008006" key="3">
    <source>
        <dbReference type="Google" id="ProtNLM"/>
    </source>
</evidence>
<evidence type="ECO:0000313" key="1">
    <source>
        <dbReference type="EMBL" id="MBE8720852.1"/>
    </source>
</evidence>
<proteinExistence type="predicted"/>
<accession>A0ABR9T784</accession>
<dbReference type="RefSeq" id="WP_196940666.1">
    <property type="nucleotide sequence ID" value="NZ_MU158691.1"/>
</dbReference>
<gene>
    <name evidence="1" type="ORF">C4F40_08970</name>
</gene>
<protein>
    <recommendedName>
        <fullName evidence="3">Phage integrase SAM-like domain-containing protein</fullName>
    </recommendedName>
</protein>
<sequence length="83" mass="9690">MKGNEISLKSLNESAKFWLDKTLQQLVLQDYGKGTVRNSLQELTLLFKHYNHLLVEDLRQQDIEAYLIFIKTNHQVGRAKDTT</sequence>
<dbReference type="Proteomes" id="UP000618319">
    <property type="component" value="Unassembled WGS sequence"/>
</dbReference>
<evidence type="ECO:0000313" key="2">
    <source>
        <dbReference type="Proteomes" id="UP000618319"/>
    </source>
</evidence>
<organism evidence="1 2">
    <name type="scientific">Sphingobacterium pedocola</name>
    <dbReference type="NCBI Taxonomy" id="2082722"/>
    <lineage>
        <taxon>Bacteria</taxon>
        <taxon>Pseudomonadati</taxon>
        <taxon>Bacteroidota</taxon>
        <taxon>Sphingobacteriia</taxon>
        <taxon>Sphingobacteriales</taxon>
        <taxon>Sphingobacteriaceae</taxon>
        <taxon>Sphingobacterium</taxon>
    </lineage>
</organism>
<keyword evidence="2" id="KW-1185">Reference proteome</keyword>
<dbReference type="EMBL" id="PSKQ01000018">
    <property type="protein sequence ID" value="MBE8720852.1"/>
    <property type="molecule type" value="Genomic_DNA"/>
</dbReference>